<reference evidence="1" key="1">
    <citation type="submission" date="2013-07" db="EMBL/GenBank/DDBJ databases">
        <title>The genome of Eucalyptus grandis.</title>
        <authorList>
            <person name="Schmutz J."/>
            <person name="Hayes R."/>
            <person name="Myburg A."/>
            <person name="Tuskan G."/>
            <person name="Grattapaglia D."/>
            <person name="Rokhsar D.S."/>
        </authorList>
    </citation>
    <scope>NUCLEOTIDE SEQUENCE</scope>
    <source>
        <tissue evidence="1">Leaf extractions</tissue>
    </source>
</reference>
<protein>
    <recommendedName>
        <fullName evidence="2">Retrotransposon gag domain-containing protein</fullName>
    </recommendedName>
</protein>
<dbReference type="PANTHER" id="PTHR34222:SF43">
    <property type="entry name" value="RETROTRANSPOSON GAG DOMAIN-CONTAINING PROTEIN"/>
    <property type="match status" value="1"/>
</dbReference>
<dbReference type="AlphaFoldDB" id="A0A059CPQ7"/>
<proteinExistence type="predicted"/>
<dbReference type="PANTHER" id="PTHR34222">
    <property type="entry name" value="GAG_PRE-INTEGRS DOMAIN-CONTAINING PROTEIN"/>
    <property type="match status" value="1"/>
</dbReference>
<dbReference type="OMA" id="YLIEMNC"/>
<gene>
    <name evidence="1" type="ORF">EUGRSUZ_C01532</name>
</gene>
<dbReference type="InParanoid" id="A0A059CPQ7"/>
<evidence type="ECO:0008006" key="2">
    <source>
        <dbReference type="Google" id="ProtNLM"/>
    </source>
</evidence>
<dbReference type="EMBL" id="KK198755">
    <property type="protein sequence ID" value="KCW80186.1"/>
    <property type="molecule type" value="Genomic_DNA"/>
</dbReference>
<evidence type="ECO:0000313" key="1">
    <source>
        <dbReference type="EMBL" id="KCW80186.1"/>
    </source>
</evidence>
<organism evidence="1">
    <name type="scientific">Eucalyptus grandis</name>
    <name type="common">Flooded gum</name>
    <dbReference type="NCBI Taxonomy" id="71139"/>
    <lineage>
        <taxon>Eukaryota</taxon>
        <taxon>Viridiplantae</taxon>
        <taxon>Streptophyta</taxon>
        <taxon>Embryophyta</taxon>
        <taxon>Tracheophyta</taxon>
        <taxon>Spermatophyta</taxon>
        <taxon>Magnoliopsida</taxon>
        <taxon>eudicotyledons</taxon>
        <taxon>Gunneridae</taxon>
        <taxon>Pentapetalae</taxon>
        <taxon>rosids</taxon>
        <taxon>malvids</taxon>
        <taxon>Myrtales</taxon>
        <taxon>Myrtaceae</taxon>
        <taxon>Myrtoideae</taxon>
        <taxon>Eucalypteae</taxon>
        <taxon>Eucalyptus</taxon>
    </lineage>
</organism>
<sequence length="120" mass="13986">MNLAPIGNFIRYPTAKAVWDAVATTFFNGTNVSQVYNLKRRLTQMKQVGIPIEEYYNDLQGLWREVYFLRPNPMTGAHDIDIYDTLVQKDRVCLFLDGLDDRLDKVRANVLRMQPFPMVE</sequence>
<name>A0A059CPQ7_EUCGR</name>
<accession>A0A059CPQ7</accession>
<dbReference type="Gramene" id="KCW80186">
    <property type="protein sequence ID" value="KCW80186"/>
    <property type="gene ID" value="EUGRSUZ_C01532"/>
</dbReference>